<accession>A0AB33K923</accession>
<name>A0AB33K923_9ACTN</name>
<dbReference type="KEGG" id="stcm:SCMC78_04670"/>
<protein>
    <submittedName>
        <fullName evidence="1">Uncharacterized protein</fullName>
    </submittedName>
</protein>
<dbReference type="AlphaFoldDB" id="A0AB33K923"/>
<sequence>MSTRIRRYDGDEGLPCGVCGLRLALKFYSGPRGAHGGAQRVCDMCAGGREVGVVIRDV</sequence>
<dbReference type="EMBL" id="AP035884">
    <property type="protein sequence ID" value="BFP50660.1"/>
    <property type="molecule type" value="Genomic_DNA"/>
</dbReference>
<organism evidence="1">
    <name type="scientific">Streptomyces sp. CMC78</name>
    <dbReference type="NCBI Taxonomy" id="3231512"/>
    <lineage>
        <taxon>Bacteria</taxon>
        <taxon>Bacillati</taxon>
        <taxon>Actinomycetota</taxon>
        <taxon>Actinomycetes</taxon>
        <taxon>Kitasatosporales</taxon>
        <taxon>Streptomycetaceae</taxon>
        <taxon>Streptomyces</taxon>
    </lineage>
</organism>
<reference evidence="1" key="1">
    <citation type="submission" date="2024-07" db="EMBL/GenBank/DDBJ databases">
        <title>Complete genome sequences of cellulolytic bacteria, Kitasatospora sp. CMC57 and Streptomyces sp. CMC78, isolated from Japanese agricultural soil.</title>
        <authorList>
            <person name="Hashimoto T."/>
            <person name="Ito M."/>
            <person name="Iwamoto M."/>
            <person name="Fukahori D."/>
            <person name="Shoda T."/>
            <person name="Sakoda M."/>
            <person name="Morohoshi T."/>
            <person name="Mitsuboshi M."/>
            <person name="Nishizawa T."/>
        </authorList>
    </citation>
    <scope>NUCLEOTIDE SEQUENCE</scope>
    <source>
        <strain evidence="1">CMC78</strain>
    </source>
</reference>
<gene>
    <name evidence="1" type="ORF">SCMC78_04670</name>
</gene>
<evidence type="ECO:0000313" key="1">
    <source>
        <dbReference type="EMBL" id="BFP50660.1"/>
    </source>
</evidence>
<proteinExistence type="predicted"/>